<dbReference type="SMART" id="SM00232">
    <property type="entry name" value="JAB_MPN"/>
    <property type="match status" value="1"/>
</dbReference>
<keyword evidence="6" id="KW-0833">Ubl conjugation pathway</keyword>
<keyword evidence="3" id="KW-0645">Protease</keyword>
<dbReference type="Pfam" id="PF01398">
    <property type="entry name" value="JAB"/>
    <property type="match status" value="1"/>
</dbReference>
<reference evidence="13 14" key="1">
    <citation type="submission" date="2021-05" db="EMBL/GenBank/DDBJ databases">
        <title>Genome Assembly of Synthetic Allotetraploid Brassica napus Reveals Homoeologous Exchanges between Subgenomes.</title>
        <authorList>
            <person name="Davis J.T."/>
        </authorList>
    </citation>
    <scope>NUCLEOTIDE SEQUENCE [LARGE SCALE GENOMIC DNA]</scope>
    <source>
        <strain evidence="14">cv. Da-Ae</strain>
        <tissue evidence="13">Seedling</tissue>
    </source>
</reference>
<evidence type="ECO:0000313" key="14">
    <source>
        <dbReference type="Proteomes" id="UP000824890"/>
    </source>
</evidence>
<dbReference type="Gene3D" id="3.40.140.10">
    <property type="entry name" value="Cytidine Deaminase, domain 2"/>
    <property type="match status" value="2"/>
</dbReference>
<dbReference type="InterPro" id="IPR000555">
    <property type="entry name" value="JAMM/MPN+_dom"/>
</dbReference>
<keyword evidence="8" id="KW-0862">Zinc</keyword>
<comment type="caution">
    <text evidence="13">The sequence shown here is derived from an EMBL/GenBank/DDBJ whole genome shotgun (WGS) entry which is preliminary data.</text>
</comment>
<feature type="repeat" description="PPR" evidence="10">
    <location>
        <begin position="795"/>
        <end position="830"/>
    </location>
</feature>
<dbReference type="Pfam" id="PF12854">
    <property type="entry name" value="PPR_1"/>
    <property type="match status" value="1"/>
</dbReference>
<name>A0ABQ7YR74_BRANA</name>
<dbReference type="Gene3D" id="1.20.58.80">
    <property type="entry name" value="Phosphotransferase system, lactose/cellobiose-type IIA subunit"/>
    <property type="match status" value="1"/>
</dbReference>
<evidence type="ECO:0000256" key="5">
    <source>
        <dbReference type="ARBA" id="ARBA00022737"/>
    </source>
</evidence>
<evidence type="ECO:0000313" key="13">
    <source>
        <dbReference type="EMBL" id="KAH0870699.1"/>
    </source>
</evidence>
<evidence type="ECO:0000256" key="7">
    <source>
        <dbReference type="ARBA" id="ARBA00022801"/>
    </source>
</evidence>
<proteinExistence type="inferred from homology"/>
<dbReference type="EMBL" id="JAGKQM010000017">
    <property type="protein sequence ID" value="KAH0870699.1"/>
    <property type="molecule type" value="Genomic_DNA"/>
</dbReference>
<dbReference type="CDD" id="cd08066">
    <property type="entry name" value="MPN_AMSH_like"/>
    <property type="match status" value="1"/>
</dbReference>
<dbReference type="InterPro" id="IPR015063">
    <property type="entry name" value="USP8_dimer"/>
</dbReference>
<keyword evidence="9" id="KW-0482">Metalloprotease</keyword>
<dbReference type="Proteomes" id="UP000824890">
    <property type="component" value="Unassembled WGS sequence"/>
</dbReference>
<feature type="repeat" description="PPR" evidence="10">
    <location>
        <begin position="760"/>
        <end position="794"/>
    </location>
</feature>
<keyword evidence="14" id="KW-1185">Reference proteome</keyword>
<feature type="region of interest" description="Disordered" evidence="11">
    <location>
        <begin position="519"/>
        <end position="588"/>
    </location>
</feature>
<dbReference type="SUPFAM" id="SSF102712">
    <property type="entry name" value="JAB1/MPN domain"/>
    <property type="match status" value="2"/>
</dbReference>
<evidence type="ECO:0000256" key="2">
    <source>
        <dbReference type="ARBA" id="ARBA00010981"/>
    </source>
</evidence>
<dbReference type="InterPro" id="IPR011990">
    <property type="entry name" value="TPR-like_helical_dom_sf"/>
</dbReference>
<feature type="domain" description="MPN" evidence="12">
    <location>
        <begin position="348"/>
        <end position="478"/>
    </location>
</feature>
<dbReference type="PROSITE" id="PS51375">
    <property type="entry name" value="PPR"/>
    <property type="match status" value="4"/>
</dbReference>
<gene>
    <name evidence="13" type="ORF">HID58_077721</name>
</gene>
<feature type="region of interest" description="Disordered" evidence="11">
    <location>
        <begin position="323"/>
        <end position="342"/>
    </location>
</feature>
<dbReference type="Pfam" id="PF08969">
    <property type="entry name" value="USP8_dimer"/>
    <property type="match status" value="1"/>
</dbReference>
<comment type="similarity">
    <text evidence="2">Belongs to the peptidase M67C family.</text>
</comment>
<dbReference type="PANTHER" id="PTHR12947">
    <property type="entry name" value="AMSH-LIKE PROTEASE"/>
    <property type="match status" value="1"/>
</dbReference>
<evidence type="ECO:0000256" key="9">
    <source>
        <dbReference type="ARBA" id="ARBA00023049"/>
    </source>
</evidence>
<dbReference type="SUPFAM" id="SSF140856">
    <property type="entry name" value="USP8 N-terminal domain-like"/>
    <property type="match status" value="1"/>
</dbReference>
<dbReference type="InterPro" id="IPR046848">
    <property type="entry name" value="E_motif"/>
</dbReference>
<evidence type="ECO:0000256" key="1">
    <source>
        <dbReference type="ARBA" id="ARBA00001947"/>
    </source>
</evidence>
<dbReference type="Pfam" id="PF20431">
    <property type="entry name" value="E_motif"/>
    <property type="match status" value="1"/>
</dbReference>
<dbReference type="InterPro" id="IPR044098">
    <property type="entry name" value="STAMBP/STALP-like_MPN"/>
</dbReference>
<dbReference type="InterPro" id="IPR002885">
    <property type="entry name" value="PPR_rpt"/>
</dbReference>
<dbReference type="Pfam" id="PF13041">
    <property type="entry name" value="PPR_2"/>
    <property type="match status" value="1"/>
</dbReference>
<feature type="repeat" description="PPR" evidence="10">
    <location>
        <begin position="729"/>
        <end position="759"/>
    </location>
</feature>
<organism evidence="13 14">
    <name type="scientific">Brassica napus</name>
    <name type="common">Rape</name>
    <dbReference type="NCBI Taxonomy" id="3708"/>
    <lineage>
        <taxon>Eukaryota</taxon>
        <taxon>Viridiplantae</taxon>
        <taxon>Streptophyta</taxon>
        <taxon>Embryophyta</taxon>
        <taxon>Tracheophyta</taxon>
        <taxon>Spermatophyta</taxon>
        <taxon>Magnoliopsida</taxon>
        <taxon>eudicotyledons</taxon>
        <taxon>Gunneridae</taxon>
        <taxon>Pentapetalae</taxon>
        <taxon>rosids</taxon>
        <taxon>malvids</taxon>
        <taxon>Brassicales</taxon>
        <taxon>Brassicaceae</taxon>
        <taxon>Brassiceae</taxon>
        <taxon>Brassica</taxon>
    </lineage>
</organism>
<evidence type="ECO:0000256" key="4">
    <source>
        <dbReference type="ARBA" id="ARBA00022723"/>
    </source>
</evidence>
<dbReference type="Gene3D" id="1.25.40.10">
    <property type="entry name" value="Tetratricopeptide repeat domain"/>
    <property type="match status" value="3"/>
</dbReference>
<evidence type="ECO:0000256" key="11">
    <source>
        <dbReference type="SAM" id="MobiDB-lite"/>
    </source>
</evidence>
<evidence type="ECO:0000256" key="10">
    <source>
        <dbReference type="PROSITE-ProRule" id="PRU00708"/>
    </source>
</evidence>
<feature type="compositionally biased region" description="Polar residues" evidence="11">
    <location>
        <begin position="519"/>
        <end position="542"/>
    </location>
</feature>
<protein>
    <recommendedName>
        <fullName evidence="12">MPN domain-containing protein</fullName>
    </recommendedName>
</protein>
<evidence type="ECO:0000256" key="6">
    <source>
        <dbReference type="ARBA" id="ARBA00022786"/>
    </source>
</evidence>
<dbReference type="InterPro" id="IPR037518">
    <property type="entry name" value="MPN"/>
</dbReference>
<evidence type="ECO:0000256" key="8">
    <source>
        <dbReference type="ARBA" id="ARBA00022833"/>
    </source>
</evidence>
<dbReference type="PROSITE" id="PS50249">
    <property type="entry name" value="MPN"/>
    <property type="match status" value="1"/>
</dbReference>
<dbReference type="PANTHER" id="PTHR12947:SF18">
    <property type="entry name" value="AMSH-LIKE UBIQUITIN THIOESTERASE 3"/>
    <property type="match status" value="1"/>
</dbReference>
<accession>A0ABQ7YR74</accession>
<evidence type="ECO:0000256" key="3">
    <source>
        <dbReference type="ARBA" id="ARBA00022670"/>
    </source>
</evidence>
<keyword evidence="4" id="KW-0479">Metal-binding</keyword>
<keyword evidence="5" id="KW-0677">Repeat</keyword>
<keyword evidence="7" id="KW-0378">Hydrolase</keyword>
<dbReference type="NCBIfam" id="TIGR00756">
    <property type="entry name" value="PPR"/>
    <property type="match status" value="3"/>
</dbReference>
<sequence length="1144" mass="128733">MSFIFSAQIDPSISAELEAGKVKMKKIDLKKVARKIEVDNRIRLRNYYRIADNLLRQAGIYREEKNVVDLYIMLLRYSSLISETIPFHRDYQASLTQERLGSRKRLRAVINELESLKPEFDRRVDELDRADDEPYSSDAVEWPPVNRASYFRPGDINKPVRPTTSQATYNAANLTSSSNRTPIDQQFQKLSFDFLPPNQATLSRHSFLGPNGLKSQWVAPKSEIKVQYPSSTDWISAENSGLIDAGPSASSTSLNGDSQGVSTLNSVLSLDDGRWQRHSEAVTSQFVSDATEDPFQFVGMKQPSPPPVLAQVHQEYAQICPSKVADPRPGPALPSLEDKEGSNSYQHLHVPVRIMEDFLRLARSNTERNLETCGVLAGSLKNRVFHITTLIIPKQESTSDSCQTLNEEEIFEVQDRLSLFPLGWIHTHPTQTCFMSSVDLHTHYSYQIMLPEAVAIVMAPTDETTPHGIFHLSDPSGVSVIRNCQQRGFHPHEESEDGNPIYEHCSHVFLNAKLKYENQRSSSNHPYPNQSAAPYTTSSRQGHTPRTPRRSPSRIQPHQLLHPIQSSRSRRRFLPSNPSPEEKPLLLEHDPLRSLQIQEPPRKLTSLQSHEEGLCAEGVRRNYSEKLGALGSFDERVFEILELLDDARELFQKSVDKNVVMWTTLVSGFAKCERAVEAFDLFREMMLGERVLPNQCTLAAVLVACSSLGSQRHGKSVHGHMIRNGIEMDAVNYTSFIDMYARCGNVQMARKVFDMMPERNVISWSSMVNAFGINGKFEEALGCFGKMKSQNLTPNSVTFVSLLSACSHSGNIEEGRKQFVSMTRDYGIAPEEEHYACMVDLLGRGGEIGEAKSFIDNMPVEPMASAWGALLNACRIHKKVELAEEIAEKLLSMGSNESSVYVLLSNIYADAGMWEMVNSVRRKMGIKGYRKPMGLSAIERLRAVINELESLKPEFDRRVDELNRADDEPYSVVGSGFPGISYSSDAVEWPPVNRASYFRPGDINKPALRTTSQTSGLYNSKPIDQQFQKLQAPYMSLVFLLCLYLFCNHNNFDDVWVLTHPTQTCFMSSVDLHTHYSYQIMLPEAVAIVMASTDETTPHGIFHLSDPSGVSVIRNCQQRGFHPHEESEDGNPIYEHCSHTLPTG</sequence>
<feature type="repeat" description="PPR" evidence="10">
    <location>
        <begin position="658"/>
        <end position="693"/>
    </location>
</feature>
<evidence type="ECO:0000259" key="12">
    <source>
        <dbReference type="PROSITE" id="PS50249"/>
    </source>
</evidence>
<comment type="cofactor">
    <cofactor evidence="1">
        <name>Zn(2+)</name>
        <dbReference type="ChEBI" id="CHEBI:29105"/>
    </cofactor>
</comment>